<dbReference type="InterPro" id="IPR051011">
    <property type="entry name" value="Metal_resp_trans_reg"/>
</dbReference>
<dbReference type="RefSeq" id="WP_126727718.1">
    <property type="nucleotide sequence ID" value="NZ_RYZH01000063.1"/>
</dbReference>
<dbReference type="PROSITE" id="PS50987">
    <property type="entry name" value="HTH_ARSR_2"/>
    <property type="match status" value="2"/>
</dbReference>
<dbReference type="GO" id="GO:0003700">
    <property type="term" value="F:DNA-binding transcription factor activity"/>
    <property type="evidence" value="ECO:0007669"/>
    <property type="project" value="InterPro"/>
</dbReference>
<dbReference type="NCBIfam" id="NF033788">
    <property type="entry name" value="HTH_metalloreg"/>
    <property type="match status" value="2"/>
</dbReference>
<evidence type="ECO:0000256" key="4">
    <source>
        <dbReference type="SAM" id="MobiDB-lite"/>
    </source>
</evidence>
<feature type="domain" description="HTH arsR-type" evidence="5">
    <location>
        <begin position="222"/>
        <end position="319"/>
    </location>
</feature>
<dbReference type="OrthoDB" id="6379714at2"/>
<dbReference type="Proteomes" id="UP000280296">
    <property type="component" value="Unassembled WGS sequence"/>
</dbReference>
<evidence type="ECO:0000256" key="3">
    <source>
        <dbReference type="ARBA" id="ARBA00023163"/>
    </source>
</evidence>
<dbReference type="PANTHER" id="PTHR43132:SF6">
    <property type="entry name" value="HTH-TYPE TRANSCRIPTIONAL REPRESSOR CZRA"/>
    <property type="match status" value="1"/>
</dbReference>
<evidence type="ECO:0000259" key="5">
    <source>
        <dbReference type="PROSITE" id="PS50987"/>
    </source>
</evidence>
<dbReference type="PRINTS" id="PR00778">
    <property type="entry name" value="HTHARSR"/>
</dbReference>
<dbReference type="Gene3D" id="1.10.10.10">
    <property type="entry name" value="Winged helix-like DNA-binding domain superfamily/Winged helix DNA-binding domain"/>
    <property type="match status" value="2"/>
</dbReference>
<feature type="compositionally biased region" description="Acidic residues" evidence="4">
    <location>
        <begin position="366"/>
        <end position="378"/>
    </location>
</feature>
<dbReference type="InterPro" id="IPR036390">
    <property type="entry name" value="WH_DNA-bd_sf"/>
</dbReference>
<evidence type="ECO:0000313" key="6">
    <source>
        <dbReference type="EMBL" id="RUL83181.1"/>
    </source>
</evidence>
<name>A0A432MDW0_9BACT</name>
<feature type="region of interest" description="Disordered" evidence="4">
    <location>
        <begin position="30"/>
        <end position="132"/>
    </location>
</feature>
<dbReference type="Pfam" id="PF01022">
    <property type="entry name" value="HTH_5"/>
    <property type="match status" value="2"/>
</dbReference>
<dbReference type="InterPro" id="IPR011991">
    <property type="entry name" value="ArsR-like_HTH"/>
</dbReference>
<feature type="region of interest" description="Disordered" evidence="4">
    <location>
        <begin position="317"/>
        <end position="384"/>
    </location>
</feature>
<evidence type="ECO:0000313" key="7">
    <source>
        <dbReference type="Proteomes" id="UP000280296"/>
    </source>
</evidence>
<reference evidence="6 7" key="1">
    <citation type="submission" date="2018-12" db="EMBL/GenBank/DDBJ databases">
        <authorList>
            <person name="Toschakov S.V."/>
        </authorList>
    </citation>
    <scope>NUCLEOTIDE SEQUENCE [LARGE SCALE GENOMIC DNA]</scope>
    <source>
        <strain evidence="6 7">GM2012</strain>
    </source>
</reference>
<evidence type="ECO:0000256" key="2">
    <source>
        <dbReference type="ARBA" id="ARBA00023125"/>
    </source>
</evidence>
<evidence type="ECO:0000256" key="1">
    <source>
        <dbReference type="ARBA" id="ARBA00023015"/>
    </source>
</evidence>
<accession>A0A432MDW0</accession>
<dbReference type="AlphaFoldDB" id="A0A432MDW0"/>
<dbReference type="InterPro" id="IPR036388">
    <property type="entry name" value="WH-like_DNA-bd_sf"/>
</dbReference>
<proteinExistence type="predicted"/>
<dbReference type="GO" id="GO:0003677">
    <property type="term" value="F:DNA binding"/>
    <property type="evidence" value="ECO:0007669"/>
    <property type="project" value="UniProtKB-KW"/>
</dbReference>
<feature type="domain" description="HTH arsR-type" evidence="5">
    <location>
        <begin position="133"/>
        <end position="227"/>
    </location>
</feature>
<keyword evidence="7" id="KW-1185">Reference proteome</keyword>
<feature type="compositionally biased region" description="Basic and acidic residues" evidence="4">
    <location>
        <begin position="30"/>
        <end position="42"/>
    </location>
</feature>
<comment type="caution">
    <text evidence="6">The sequence shown here is derived from an EMBL/GenBank/DDBJ whole genome shotgun (WGS) entry which is preliminary data.</text>
</comment>
<dbReference type="CDD" id="cd00090">
    <property type="entry name" value="HTH_ARSR"/>
    <property type="match status" value="2"/>
</dbReference>
<sequence length="552" mass="58937">MKVKIILVDGVIVEADGTAREIADLTAELRRSHQRADPKADVEQEAGTSPPFVIEGGDASGGESQEGRGEDEGTFSGVEAEDESQEITESCSGAEDWLDLDPIDITERNAEGTNDDEEMSSSNPLTDGPTTTIDSRDVRVVAERFRLVAEPTRLQILSTLAEADHNVGELCEVLGGQSQPAVSHHLSQLKLSGLVQPSREGKFNSYGLTDRGRRLIGVAGRLESQAGGRTIELLRQAADPTRLQILLLLAEGRRNVGELCFDLGAQSQPAVSHHLARLRGCGLVEASRVGKFSYYALREDGDELVRAIRPLISPAGGADIEAETSSPEPEEIDVSERENIRLSAQCEPESIEISGPTADRMADPPSPEESEPEADEPEGSTPGHRACRRILLMVSELHHRGYERLRIAPGISSSGLDWRCSIAPAADFRSGHGAMLADGDGEAACYSSGQGMACFNWPDARGDSPAALADKFLNRFPALATRGAGGDPAYARWFAEMIELTAPDGLVYAYADWEMPDGHLPALGCTEDVRIPLPPPGTVPDNGSAGQSGGMG</sequence>
<organism evidence="6 7">
    <name type="scientific">Tautonia sociabilis</name>
    <dbReference type="NCBI Taxonomy" id="2080755"/>
    <lineage>
        <taxon>Bacteria</taxon>
        <taxon>Pseudomonadati</taxon>
        <taxon>Planctomycetota</taxon>
        <taxon>Planctomycetia</taxon>
        <taxon>Isosphaerales</taxon>
        <taxon>Isosphaeraceae</taxon>
        <taxon>Tautonia</taxon>
    </lineage>
</organism>
<reference evidence="6 7" key="2">
    <citation type="submission" date="2019-01" db="EMBL/GenBank/DDBJ databases">
        <title>Tautonia sociabilis, a novel thermotolerant planctomycete of Isosphaeraceae family, isolated from a 4000 m deep subterranean habitat.</title>
        <authorList>
            <person name="Kovaleva O.L."/>
            <person name="Elcheninov A.G."/>
            <person name="Van Heerden E."/>
            <person name="Toshchakov S.V."/>
            <person name="Novikov A."/>
            <person name="Bonch-Osmolovskaya E.A."/>
            <person name="Kublanov I.V."/>
        </authorList>
    </citation>
    <scope>NUCLEOTIDE SEQUENCE [LARGE SCALE GENOMIC DNA]</scope>
    <source>
        <strain evidence="6 7">GM2012</strain>
    </source>
</reference>
<protein>
    <submittedName>
        <fullName evidence="6">ArsR family transcriptional regulator</fullName>
    </submittedName>
</protein>
<keyword evidence="3" id="KW-0804">Transcription</keyword>
<dbReference type="InterPro" id="IPR001845">
    <property type="entry name" value="HTH_ArsR_DNA-bd_dom"/>
</dbReference>
<dbReference type="SMART" id="SM00418">
    <property type="entry name" value="HTH_ARSR"/>
    <property type="match status" value="2"/>
</dbReference>
<keyword evidence="2" id="KW-0238">DNA-binding</keyword>
<feature type="region of interest" description="Disordered" evidence="4">
    <location>
        <begin position="532"/>
        <end position="552"/>
    </location>
</feature>
<dbReference type="SUPFAM" id="SSF46785">
    <property type="entry name" value="Winged helix' DNA-binding domain"/>
    <property type="match status" value="2"/>
</dbReference>
<feature type="compositionally biased region" description="Polar residues" evidence="4">
    <location>
        <begin position="120"/>
        <end position="132"/>
    </location>
</feature>
<dbReference type="EMBL" id="RYZH01000063">
    <property type="protein sequence ID" value="RUL83181.1"/>
    <property type="molecule type" value="Genomic_DNA"/>
</dbReference>
<dbReference type="PANTHER" id="PTHR43132">
    <property type="entry name" value="ARSENICAL RESISTANCE OPERON REPRESSOR ARSR-RELATED"/>
    <property type="match status" value="1"/>
</dbReference>
<gene>
    <name evidence="6" type="ORF">TsocGM_22560</name>
</gene>
<keyword evidence="1" id="KW-0805">Transcription regulation</keyword>